<evidence type="ECO:0000313" key="3">
    <source>
        <dbReference type="Proteomes" id="UP000315252"/>
    </source>
</evidence>
<organism evidence="2 3">
    <name type="scientific">Denitrobaculum tricleocarpae</name>
    <dbReference type="NCBI Taxonomy" id="2591009"/>
    <lineage>
        <taxon>Bacteria</taxon>
        <taxon>Pseudomonadati</taxon>
        <taxon>Pseudomonadota</taxon>
        <taxon>Alphaproteobacteria</taxon>
        <taxon>Rhodospirillales</taxon>
        <taxon>Rhodospirillaceae</taxon>
        <taxon>Denitrobaculum</taxon>
    </lineage>
</organism>
<reference evidence="2 3" key="1">
    <citation type="submission" date="2019-06" db="EMBL/GenBank/DDBJ databases">
        <title>Whole genome sequence for Rhodospirillaceae sp. R148.</title>
        <authorList>
            <person name="Wang G."/>
        </authorList>
    </citation>
    <scope>NUCLEOTIDE SEQUENCE [LARGE SCALE GENOMIC DNA]</scope>
    <source>
        <strain evidence="2 3">R148</strain>
    </source>
</reference>
<keyword evidence="1" id="KW-0472">Membrane</keyword>
<evidence type="ECO:0000313" key="2">
    <source>
        <dbReference type="EMBL" id="TQV80693.1"/>
    </source>
</evidence>
<keyword evidence="1" id="KW-0812">Transmembrane</keyword>
<dbReference type="Pfam" id="PF11157">
    <property type="entry name" value="DUF2937"/>
    <property type="match status" value="1"/>
</dbReference>
<dbReference type="Proteomes" id="UP000315252">
    <property type="component" value="Unassembled WGS sequence"/>
</dbReference>
<protein>
    <submittedName>
        <fullName evidence="2">DUF2937 family protein</fullName>
    </submittedName>
</protein>
<keyword evidence="1" id="KW-1133">Transmembrane helix</keyword>
<dbReference type="EMBL" id="VHSH01000003">
    <property type="protein sequence ID" value="TQV80693.1"/>
    <property type="molecule type" value="Genomic_DNA"/>
</dbReference>
<sequence length="167" mass="18214">MPMIARTLYLAAAAAGGSATSQFPEFFQQYLQRLGGHADQAAIQAARIRDAAAAEKLSLQAYLDSFLNSQISAHRRQGEILQVELGEADRLRQSLESLTQSPVWQRPFLMASQAETDILQAAATAYQPAVPITPEGFIYAGIGALMAIILLRSLRSIPSLFRRKAPQ</sequence>
<comment type="caution">
    <text evidence="2">The sequence shown here is derived from an EMBL/GenBank/DDBJ whole genome shotgun (WGS) entry which is preliminary data.</text>
</comment>
<dbReference type="OrthoDB" id="193051at2"/>
<gene>
    <name evidence="2" type="ORF">FKG95_11085</name>
</gene>
<dbReference type="InterPro" id="IPR022584">
    <property type="entry name" value="DUF2937"/>
</dbReference>
<proteinExistence type="predicted"/>
<name>A0A545TU03_9PROT</name>
<dbReference type="AlphaFoldDB" id="A0A545TU03"/>
<keyword evidence="3" id="KW-1185">Reference proteome</keyword>
<accession>A0A545TU03</accession>
<evidence type="ECO:0000256" key="1">
    <source>
        <dbReference type="SAM" id="Phobius"/>
    </source>
</evidence>
<feature type="transmembrane region" description="Helical" evidence="1">
    <location>
        <begin position="136"/>
        <end position="154"/>
    </location>
</feature>